<feature type="compositionally biased region" description="Basic and acidic residues" evidence="1">
    <location>
        <begin position="133"/>
        <end position="145"/>
    </location>
</feature>
<feature type="region of interest" description="Disordered" evidence="1">
    <location>
        <begin position="635"/>
        <end position="658"/>
    </location>
</feature>
<proteinExistence type="predicted"/>
<organism evidence="2 3">
    <name type="scientific">Polyplosphaeria fusca</name>
    <dbReference type="NCBI Taxonomy" id="682080"/>
    <lineage>
        <taxon>Eukaryota</taxon>
        <taxon>Fungi</taxon>
        <taxon>Dikarya</taxon>
        <taxon>Ascomycota</taxon>
        <taxon>Pezizomycotina</taxon>
        <taxon>Dothideomycetes</taxon>
        <taxon>Pleosporomycetidae</taxon>
        <taxon>Pleosporales</taxon>
        <taxon>Tetraplosphaeriaceae</taxon>
        <taxon>Polyplosphaeria</taxon>
    </lineage>
</organism>
<feature type="compositionally biased region" description="Polar residues" evidence="1">
    <location>
        <begin position="538"/>
        <end position="547"/>
    </location>
</feature>
<evidence type="ECO:0000313" key="2">
    <source>
        <dbReference type="EMBL" id="KAF2737220.1"/>
    </source>
</evidence>
<feature type="compositionally biased region" description="Acidic residues" evidence="1">
    <location>
        <begin position="146"/>
        <end position="161"/>
    </location>
</feature>
<sequence>MTTLEVPERNDDMEVQSSFDFGNDDIDIDLGLGDVDMEHDGGDLVLHDVDNEQGTGQPAIGSLDDLMGDDSHPVDTDVDVDVLDVAIDIGHDSHEDDLIDYSDDEEVVVQPEASTAAPHGDNTPITSLGDPKAGGEPENERKTDDFAGEYDYDEGVEDYDQNEPYHPTENNDESEHDQGVEQTWNENWEQHTEDEPVVPNSYEDDTPANVEDDVEGQEHGAYYGGEEYDEASYAHAEEGDVDAQHDDAFDQATDLSESKELHSEEDAADGSYDWEHSGVDASQERPLPPIKVNYDGQEMFLFQPNGDETFILDDESLASELLHSTFQALRDHLGSDVSVGTEIGFKFPQLEGISLYEDTFVGTQLRLTGFINIYLALHEQDNNTSPDPLEVIILFRQRPLSHYNRLCKAVEAGVGFSGLAEYRSPDEQKMGVVEGSIDPLTNNNNDHMELPEEVTGPDAAPVEEDEDEGVAKVEDGQLPKAEQSPAQEILTEGEVQIHTTSVTNAEASTNEASTNVDDIDYSDDEDDLNQAGRQVLQAASSGSSTVQGEKAVSQRVEEDNNDDVATFDEDFEPDIFGDGDDDVVNEQDFAFHDDEYFDNDGNNQDYGFDDEYVDKDNFDEKGNLGLAGHVVAGPEVTADHGDVPSVGTTGEETHDGNDAADAFLDFSDADVNDGVSERAGVMTVAAASAGSNVGQGTTSGLDIADSPQGTKRPHDDSVNDESVGKRAKV</sequence>
<feature type="region of interest" description="Disordered" evidence="1">
    <location>
        <begin position="1"/>
        <end position="21"/>
    </location>
</feature>
<dbReference type="InterPro" id="IPR018822">
    <property type="entry name" value="UPF0646"/>
</dbReference>
<feature type="compositionally biased region" description="Polar residues" evidence="1">
    <location>
        <begin position="689"/>
        <end position="700"/>
    </location>
</feature>
<feature type="compositionally biased region" description="Acidic residues" evidence="1">
    <location>
        <begin position="202"/>
        <end position="212"/>
    </location>
</feature>
<accession>A0A9P4V6B4</accession>
<dbReference type="AlphaFoldDB" id="A0A9P4V6B4"/>
<dbReference type="Pfam" id="PF10336">
    <property type="entry name" value="DUF2420"/>
    <property type="match status" value="1"/>
</dbReference>
<comment type="caution">
    <text evidence="2">The sequence shown here is derived from an EMBL/GenBank/DDBJ whole genome shotgun (WGS) entry which is preliminary data.</text>
</comment>
<keyword evidence="3" id="KW-1185">Reference proteome</keyword>
<name>A0A9P4V6B4_9PLEO</name>
<dbReference type="Proteomes" id="UP000799444">
    <property type="component" value="Unassembled WGS sequence"/>
</dbReference>
<gene>
    <name evidence="2" type="ORF">EJ04DRAFT_130909</name>
</gene>
<dbReference type="EMBL" id="ML996118">
    <property type="protein sequence ID" value="KAF2737220.1"/>
    <property type="molecule type" value="Genomic_DNA"/>
</dbReference>
<protein>
    <submittedName>
        <fullName evidence="2">Uncharacterized protein</fullName>
    </submittedName>
</protein>
<reference evidence="2" key="1">
    <citation type="journal article" date="2020" name="Stud. Mycol.">
        <title>101 Dothideomycetes genomes: a test case for predicting lifestyles and emergence of pathogens.</title>
        <authorList>
            <person name="Haridas S."/>
            <person name="Albert R."/>
            <person name="Binder M."/>
            <person name="Bloem J."/>
            <person name="Labutti K."/>
            <person name="Salamov A."/>
            <person name="Andreopoulos B."/>
            <person name="Baker S."/>
            <person name="Barry K."/>
            <person name="Bills G."/>
            <person name="Bluhm B."/>
            <person name="Cannon C."/>
            <person name="Castanera R."/>
            <person name="Culley D."/>
            <person name="Daum C."/>
            <person name="Ezra D."/>
            <person name="Gonzalez J."/>
            <person name="Henrissat B."/>
            <person name="Kuo A."/>
            <person name="Liang C."/>
            <person name="Lipzen A."/>
            <person name="Lutzoni F."/>
            <person name="Magnuson J."/>
            <person name="Mondo S."/>
            <person name="Nolan M."/>
            <person name="Ohm R."/>
            <person name="Pangilinan J."/>
            <person name="Park H.-J."/>
            <person name="Ramirez L."/>
            <person name="Alfaro M."/>
            <person name="Sun H."/>
            <person name="Tritt A."/>
            <person name="Yoshinaga Y."/>
            <person name="Zwiers L.-H."/>
            <person name="Turgeon B."/>
            <person name="Goodwin S."/>
            <person name="Spatafora J."/>
            <person name="Crous P."/>
            <person name="Grigoriev I."/>
        </authorList>
    </citation>
    <scope>NUCLEOTIDE SEQUENCE</scope>
    <source>
        <strain evidence="2">CBS 125425</strain>
    </source>
</reference>
<feature type="compositionally biased region" description="Basic and acidic residues" evidence="1">
    <location>
        <begin position="256"/>
        <end position="265"/>
    </location>
</feature>
<feature type="region of interest" description="Disordered" evidence="1">
    <location>
        <begin position="538"/>
        <end position="560"/>
    </location>
</feature>
<feature type="region of interest" description="Disordered" evidence="1">
    <location>
        <begin position="109"/>
        <end position="212"/>
    </location>
</feature>
<feature type="region of interest" description="Disordered" evidence="1">
    <location>
        <begin position="436"/>
        <end position="469"/>
    </location>
</feature>
<dbReference type="OrthoDB" id="5339076at2759"/>
<evidence type="ECO:0000313" key="3">
    <source>
        <dbReference type="Proteomes" id="UP000799444"/>
    </source>
</evidence>
<evidence type="ECO:0000256" key="1">
    <source>
        <dbReference type="SAM" id="MobiDB-lite"/>
    </source>
</evidence>
<feature type="compositionally biased region" description="Basic and acidic residues" evidence="1">
    <location>
        <begin position="1"/>
        <end position="12"/>
    </location>
</feature>
<feature type="region of interest" description="Disordered" evidence="1">
    <location>
        <begin position="687"/>
        <end position="729"/>
    </location>
</feature>
<feature type="region of interest" description="Disordered" evidence="1">
    <location>
        <begin position="254"/>
        <end position="288"/>
    </location>
</feature>